<gene>
    <name evidence="8" type="ORF">SAMN05421720_12211</name>
</gene>
<protein>
    <submittedName>
        <fullName evidence="8">Type IV secretion system protein VirB10</fullName>
    </submittedName>
</protein>
<keyword evidence="3 7" id="KW-0812">Transmembrane</keyword>
<dbReference type="CDD" id="cd16429">
    <property type="entry name" value="VirB10"/>
    <property type="match status" value="1"/>
</dbReference>
<evidence type="ECO:0000256" key="7">
    <source>
        <dbReference type="SAM" id="Phobius"/>
    </source>
</evidence>
<reference evidence="8 9" key="1">
    <citation type="submission" date="2016-10" db="EMBL/GenBank/DDBJ databases">
        <authorList>
            <person name="de Groot N.N."/>
        </authorList>
    </citation>
    <scope>NUCLEOTIDE SEQUENCE [LARGE SCALE GENOMIC DNA]</scope>
    <source>
        <strain evidence="8 9">ATCC 700224</strain>
    </source>
</reference>
<keyword evidence="5 7" id="KW-0472">Membrane</keyword>
<evidence type="ECO:0000256" key="4">
    <source>
        <dbReference type="ARBA" id="ARBA00022989"/>
    </source>
</evidence>
<name>A0A1G7HK53_9PROT</name>
<dbReference type="InterPro" id="IPR042217">
    <property type="entry name" value="T4SS_VirB10/TrbI"/>
</dbReference>
<feature type="compositionally biased region" description="Basic and acidic residues" evidence="6">
    <location>
        <begin position="55"/>
        <end position="64"/>
    </location>
</feature>
<dbReference type="Proteomes" id="UP000199412">
    <property type="component" value="Unassembled WGS sequence"/>
</dbReference>
<comment type="subcellular location">
    <subcellularLocation>
        <location evidence="1">Membrane</location>
        <topology evidence="1">Single-pass membrane protein</topology>
    </subcellularLocation>
</comment>
<dbReference type="Pfam" id="PF03743">
    <property type="entry name" value="TrbI"/>
    <property type="match status" value="1"/>
</dbReference>
<dbReference type="AlphaFoldDB" id="A0A1G7HK53"/>
<dbReference type="EMBL" id="FNAP01000022">
    <property type="protein sequence ID" value="SDF00716.1"/>
    <property type="molecule type" value="Genomic_DNA"/>
</dbReference>
<evidence type="ECO:0000313" key="8">
    <source>
        <dbReference type="EMBL" id="SDF00716.1"/>
    </source>
</evidence>
<dbReference type="Gene3D" id="2.40.128.260">
    <property type="entry name" value="Type IV secretion system, VirB10/TraB/TrbI"/>
    <property type="match status" value="1"/>
</dbReference>
<dbReference type="GO" id="GO:0016020">
    <property type="term" value="C:membrane"/>
    <property type="evidence" value="ECO:0007669"/>
    <property type="project" value="UniProtKB-SubCell"/>
</dbReference>
<dbReference type="InterPro" id="IPR005498">
    <property type="entry name" value="T4SS_VirB10/TraB/TrbI"/>
</dbReference>
<feature type="region of interest" description="Disordered" evidence="6">
    <location>
        <begin position="55"/>
        <end position="92"/>
    </location>
</feature>
<keyword evidence="9" id="KW-1185">Reference proteome</keyword>
<evidence type="ECO:0000256" key="6">
    <source>
        <dbReference type="SAM" id="MobiDB-lite"/>
    </source>
</evidence>
<dbReference type="OrthoDB" id="9807354at2"/>
<evidence type="ECO:0000256" key="5">
    <source>
        <dbReference type="ARBA" id="ARBA00023136"/>
    </source>
</evidence>
<evidence type="ECO:0000256" key="3">
    <source>
        <dbReference type="ARBA" id="ARBA00022692"/>
    </source>
</evidence>
<dbReference type="RefSeq" id="WP_092788006.1">
    <property type="nucleotide sequence ID" value="NZ_FNAP01000022.1"/>
</dbReference>
<evidence type="ECO:0000313" key="9">
    <source>
        <dbReference type="Proteomes" id="UP000199412"/>
    </source>
</evidence>
<organism evidence="8 9">
    <name type="scientific">Rhodospira trueperi</name>
    <dbReference type="NCBI Taxonomy" id="69960"/>
    <lineage>
        <taxon>Bacteria</taxon>
        <taxon>Pseudomonadati</taxon>
        <taxon>Pseudomonadota</taxon>
        <taxon>Alphaproteobacteria</taxon>
        <taxon>Rhodospirillales</taxon>
        <taxon>Rhodospirillaceae</taxon>
        <taxon>Rhodospira</taxon>
    </lineage>
</organism>
<evidence type="ECO:0000256" key="1">
    <source>
        <dbReference type="ARBA" id="ARBA00004167"/>
    </source>
</evidence>
<evidence type="ECO:0000256" key="2">
    <source>
        <dbReference type="ARBA" id="ARBA00010265"/>
    </source>
</evidence>
<feature type="transmembrane region" description="Helical" evidence="7">
    <location>
        <begin position="28"/>
        <end position="48"/>
    </location>
</feature>
<comment type="similarity">
    <text evidence="2">Belongs to the TrbI/VirB10 family.</text>
</comment>
<accession>A0A1G7HK53</accession>
<proteinExistence type="inferred from homology"/>
<dbReference type="STRING" id="69960.SAMN05421720_12211"/>
<sequence>MTAPPKADPETLALRATPRRVVRFRRGLLIGLTALGAGAVMTVTLLALQGPDLRRGSEGEDHFTPGRAPTPEGLEGLPDDYGDMEPPAQPPVLGPPLPGDLGRPILEHRRRAGLEPDSANRAAEAERQRLAAQALQARESGVLFRIDTRPVGTVAIAPEPDGSEAVGPTMSALPADRLALDPERDPNGQQTKLDFLNRRQTGGIYNPHSLETPASPHQVMAGSIIAASLITGLNSDLPGTVIAQVTEHVYDTATGRVLLIPQGSRLIGTYDSVIAFGQSRALVVWHRIVMPDGSSTRIDNLPATDSAGYAGLEDGVDYHVDRLATGVVLATLLGVGTELTLGESESELVRALHESLQGNVSRAGSRLTERFLDVQPTLTIRPGFPLRVIVHRDLILRPYQGG</sequence>
<keyword evidence="4 7" id="KW-1133">Transmembrane helix</keyword>